<feature type="binding site" evidence="6">
    <location>
        <position position="169"/>
    </location>
    <ligand>
        <name>a divalent metal cation</name>
        <dbReference type="ChEBI" id="CHEBI:60240"/>
        <label>2</label>
        <note>catalytic</note>
    </ligand>
</feature>
<dbReference type="EMBL" id="JACAOD020000001">
    <property type="protein sequence ID" value="MBP5835672.1"/>
    <property type="molecule type" value="Genomic_DNA"/>
</dbReference>
<dbReference type="Pfam" id="PF00557">
    <property type="entry name" value="Peptidase_M24"/>
    <property type="match status" value="1"/>
</dbReference>
<evidence type="ECO:0000313" key="10">
    <source>
        <dbReference type="Proteomes" id="UP001195571"/>
    </source>
</evidence>
<evidence type="ECO:0000259" key="8">
    <source>
        <dbReference type="Pfam" id="PF00557"/>
    </source>
</evidence>
<dbReference type="RefSeq" id="WP_203551937.1">
    <property type="nucleotide sequence ID" value="NZ_JACAOD020000001.1"/>
</dbReference>
<evidence type="ECO:0000313" key="9">
    <source>
        <dbReference type="EMBL" id="MBP5835672.1"/>
    </source>
</evidence>
<keyword evidence="3 6" id="KW-0645">Protease</keyword>
<sequence>MITIKKPHEIMLMRQAGNLLQQAHKMLASLIVPGITTHKINLLVQEFYQQNSVTSAFKGYHGFPQYVCTSVNEVVVHGIPSPNLLLKSGDIVTVDLGISYQGYYADCAYTYAVGSIASQVQQLITLTQAALLQSLVQIKPNNHFSDISHAIQTFAKQHHLGIVKDFTGHGIGKALHEEPYIPNFGEPHQGPILQEGMTFCVEPMLTLGSPEVQVLADNWTVVTIDKSLSAHFEHTILVTATGYEILA</sequence>
<organism evidence="9 10">
    <name type="scientific">Candidatus Phytoplasma meliae</name>
    <dbReference type="NCBI Taxonomy" id="1848402"/>
    <lineage>
        <taxon>Bacteria</taxon>
        <taxon>Bacillati</taxon>
        <taxon>Mycoplasmatota</taxon>
        <taxon>Mollicutes</taxon>
        <taxon>Acholeplasmatales</taxon>
        <taxon>Acholeplasmataceae</taxon>
        <taxon>Candidatus Phytoplasma</taxon>
        <taxon>16SrXIII (Mexican periwinkle virescence group)</taxon>
    </lineage>
</organism>
<keyword evidence="5 6" id="KW-0378">Hydrolase</keyword>
<evidence type="ECO:0000256" key="5">
    <source>
        <dbReference type="ARBA" id="ARBA00022801"/>
    </source>
</evidence>
<evidence type="ECO:0000256" key="1">
    <source>
        <dbReference type="ARBA" id="ARBA00002521"/>
    </source>
</evidence>
<feature type="binding site" evidence="6">
    <location>
        <position position="106"/>
    </location>
    <ligand>
        <name>a divalent metal cation</name>
        <dbReference type="ChEBI" id="CHEBI:60240"/>
        <label>1</label>
    </ligand>
</feature>
<feature type="binding site" evidence="6">
    <location>
        <position position="77"/>
    </location>
    <ligand>
        <name>substrate</name>
    </ligand>
</feature>
<keyword evidence="2 6" id="KW-0031">Aminopeptidase</keyword>
<comment type="cofactor">
    <cofactor evidence="6">
        <name>Co(2+)</name>
        <dbReference type="ChEBI" id="CHEBI:48828"/>
    </cofactor>
    <cofactor evidence="6">
        <name>Zn(2+)</name>
        <dbReference type="ChEBI" id="CHEBI:29105"/>
    </cofactor>
    <cofactor evidence="6">
        <name>Mn(2+)</name>
        <dbReference type="ChEBI" id="CHEBI:29035"/>
    </cofactor>
    <cofactor evidence="6">
        <name>Fe(2+)</name>
        <dbReference type="ChEBI" id="CHEBI:29033"/>
    </cofactor>
    <text evidence="6">Binds 2 divalent metal cations per subunit. Has a high-affinity and a low affinity metal-binding site. The true nature of the physiological cofactor is under debate. The enzyme is active with cobalt, zinc, manganese or divalent iron ions. Most likely, methionine aminopeptidases function as mononuclear Fe(2+)-metalloproteases under physiological conditions, and the catalytically relevant metal-binding site has been assigned to the histidine-containing high-affinity site.</text>
</comment>
<gene>
    <name evidence="6 9" type="primary">map</name>
    <name evidence="9" type="ORF">CHTY_000210</name>
</gene>
<dbReference type="PRINTS" id="PR00599">
    <property type="entry name" value="MAPEPTIDASE"/>
</dbReference>
<proteinExistence type="inferred from homology"/>
<feature type="binding site" evidence="6">
    <location>
        <position position="233"/>
    </location>
    <ligand>
        <name>a divalent metal cation</name>
        <dbReference type="ChEBI" id="CHEBI:60240"/>
        <label>1</label>
    </ligand>
</feature>
<protein>
    <recommendedName>
        <fullName evidence="6 7">Methionine aminopeptidase</fullName>
        <shortName evidence="6">MAP</shortName>
        <shortName evidence="6">MetAP</shortName>
        <ecNumber evidence="6 7">3.4.11.18</ecNumber>
    </recommendedName>
    <alternativeName>
        <fullName evidence="6">Peptidase M</fullName>
    </alternativeName>
</protein>
<evidence type="ECO:0000256" key="2">
    <source>
        <dbReference type="ARBA" id="ARBA00022438"/>
    </source>
</evidence>
<dbReference type="GO" id="GO:0004239">
    <property type="term" value="F:initiator methionyl aminopeptidase activity"/>
    <property type="evidence" value="ECO:0007669"/>
    <property type="project" value="UniProtKB-EC"/>
</dbReference>
<feature type="binding site" evidence="6">
    <location>
        <position position="106"/>
    </location>
    <ligand>
        <name>a divalent metal cation</name>
        <dbReference type="ChEBI" id="CHEBI:60240"/>
        <label>2</label>
        <note>catalytic</note>
    </ligand>
</feature>
<feature type="binding site" evidence="6">
    <location>
        <position position="176"/>
    </location>
    <ligand>
        <name>substrate</name>
    </ligand>
</feature>
<comment type="similarity">
    <text evidence="6">Belongs to the peptidase M24A family. Methionine aminopeptidase type 1 subfamily.</text>
</comment>
<dbReference type="CDD" id="cd01086">
    <property type="entry name" value="MetAP1"/>
    <property type="match status" value="1"/>
</dbReference>
<comment type="function">
    <text evidence="1 6">Removes the N-terminal methionine from nascent proteins. The N-terminal methionine is often cleaved when the second residue in the primary sequence is small and uncharged (Met-Ala-, Cys, Gly, Pro, Ser, Thr, or Val). Requires deformylation of the N(alpha)-formylated initiator methionine before it can be hydrolyzed.</text>
</comment>
<feature type="binding site" evidence="6">
    <location>
        <position position="202"/>
    </location>
    <ligand>
        <name>a divalent metal cation</name>
        <dbReference type="ChEBI" id="CHEBI:60240"/>
        <label>2</label>
        <note>catalytic</note>
    </ligand>
</feature>
<dbReference type="PANTHER" id="PTHR43330">
    <property type="entry name" value="METHIONINE AMINOPEPTIDASE"/>
    <property type="match status" value="1"/>
</dbReference>
<dbReference type="SUPFAM" id="SSF55920">
    <property type="entry name" value="Creatinase/aminopeptidase"/>
    <property type="match status" value="1"/>
</dbReference>
<dbReference type="InterPro" id="IPR001714">
    <property type="entry name" value="Pept_M24_MAP"/>
</dbReference>
<dbReference type="InterPro" id="IPR036005">
    <property type="entry name" value="Creatinase/aminopeptidase-like"/>
</dbReference>
<name>A0ABS5CXG8_9MOLU</name>
<feature type="domain" description="Peptidase M24" evidence="8">
    <location>
        <begin position="12"/>
        <end position="240"/>
    </location>
</feature>
<dbReference type="PANTHER" id="PTHR43330:SF27">
    <property type="entry name" value="METHIONINE AMINOPEPTIDASE"/>
    <property type="match status" value="1"/>
</dbReference>
<feature type="binding site" evidence="6">
    <location>
        <position position="95"/>
    </location>
    <ligand>
        <name>a divalent metal cation</name>
        <dbReference type="ChEBI" id="CHEBI:60240"/>
        <label>1</label>
    </ligand>
</feature>
<dbReference type="EC" id="3.4.11.18" evidence="6 7"/>
<evidence type="ECO:0000256" key="4">
    <source>
        <dbReference type="ARBA" id="ARBA00022723"/>
    </source>
</evidence>
<dbReference type="InterPro" id="IPR000994">
    <property type="entry name" value="Pept_M24"/>
</dbReference>
<accession>A0ABS5CXG8</accession>
<evidence type="ECO:0000256" key="3">
    <source>
        <dbReference type="ARBA" id="ARBA00022670"/>
    </source>
</evidence>
<evidence type="ECO:0000256" key="6">
    <source>
        <dbReference type="HAMAP-Rule" id="MF_01974"/>
    </source>
</evidence>
<evidence type="ECO:0000256" key="7">
    <source>
        <dbReference type="RuleBase" id="RU003653"/>
    </source>
</evidence>
<comment type="subunit">
    <text evidence="6">Monomer.</text>
</comment>
<reference evidence="9" key="1">
    <citation type="submission" date="2021-04" db="EMBL/GenBank/DDBJ databases">
        <title>Genomic features of Candidatus Phytoplasma meliae isolate ChTYXIII (1SrXIII-G).</title>
        <authorList>
            <person name="Fernandez F.D."/>
            <person name="Conci L.R."/>
        </authorList>
    </citation>
    <scope>NUCLEOTIDE SEQUENCE [LARGE SCALE GENOMIC DNA]</scope>
    <source>
        <strain evidence="9">ChTYXIII-Mo</strain>
    </source>
</reference>
<dbReference type="NCBIfam" id="TIGR00500">
    <property type="entry name" value="met_pdase_I"/>
    <property type="match status" value="1"/>
</dbReference>
<dbReference type="InterPro" id="IPR002467">
    <property type="entry name" value="Pept_M24A_MAP1"/>
</dbReference>
<comment type="caution">
    <text evidence="9">The sequence shown here is derived from an EMBL/GenBank/DDBJ whole genome shotgun (WGS) entry which is preliminary data.</text>
</comment>
<dbReference type="PROSITE" id="PS00680">
    <property type="entry name" value="MAP_1"/>
    <property type="match status" value="1"/>
</dbReference>
<dbReference type="HAMAP" id="MF_01974">
    <property type="entry name" value="MetAP_1"/>
    <property type="match status" value="1"/>
</dbReference>
<keyword evidence="10" id="KW-1185">Reference proteome</keyword>
<comment type="catalytic activity">
    <reaction evidence="6 7">
        <text>Release of N-terminal amino acids, preferentially methionine, from peptides and arylamides.</text>
        <dbReference type="EC" id="3.4.11.18"/>
    </reaction>
</comment>
<dbReference type="Gene3D" id="3.90.230.10">
    <property type="entry name" value="Creatinase/methionine aminopeptidase superfamily"/>
    <property type="match status" value="1"/>
</dbReference>
<keyword evidence="4 6" id="KW-0479">Metal-binding</keyword>
<dbReference type="Proteomes" id="UP001195571">
    <property type="component" value="Unassembled WGS sequence"/>
</dbReference>
<feature type="binding site" evidence="6">
    <location>
        <position position="233"/>
    </location>
    <ligand>
        <name>a divalent metal cation</name>
        <dbReference type="ChEBI" id="CHEBI:60240"/>
        <label>2</label>
        <note>catalytic</note>
    </ligand>
</feature>